<dbReference type="EMBL" id="JAQHXR010000002">
    <property type="protein sequence ID" value="MDA3969046.1"/>
    <property type="molecule type" value="Genomic_DNA"/>
</dbReference>
<keyword evidence="1" id="KW-1133">Transmembrane helix</keyword>
<reference evidence="2 3" key="1">
    <citation type="submission" date="2023-01" db="EMBL/GenBank/DDBJ databases">
        <title>Description of Helicobacter ibis sp. nov. isolated from faecal droppings of black-faced ibis (Theristicus melanopis).</title>
        <authorList>
            <person name="Lopez-Cantillo M."/>
            <person name="Vidal-Veuthey B."/>
            <person name="Mella A."/>
            <person name="De La Haba R."/>
            <person name="Collado L."/>
        </authorList>
    </citation>
    <scope>NUCLEOTIDE SEQUENCE [LARGE SCALE GENOMIC DNA]</scope>
    <source>
        <strain evidence="2 3">A82</strain>
    </source>
</reference>
<evidence type="ECO:0000313" key="3">
    <source>
        <dbReference type="Proteomes" id="UP001210261"/>
    </source>
</evidence>
<keyword evidence="1" id="KW-0812">Transmembrane</keyword>
<sequence>MKKCCPGFPIAFIIVFAIMIFLYYRYSFLSVSHINFSIDSFYASKNDKLELFIPKDKSYNLCFYSSYIESYKDFLAKNLQSNNANILAIDFYQLANNDDNRIVDLKISTNLMLKLIFEFDIKDMPKCFNIEANADNKMIYKSYKNDGFYKLINFRKE</sequence>
<gene>
    <name evidence="2" type="ORF">PF021_05075</name>
</gene>
<dbReference type="Proteomes" id="UP001210261">
    <property type="component" value="Unassembled WGS sequence"/>
</dbReference>
<proteinExistence type="predicted"/>
<feature type="transmembrane region" description="Helical" evidence="1">
    <location>
        <begin position="6"/>
        <end position="24"/>
    </location>
</feature>
<dbReference type="RefSeq" id="WP_271021341.1">
    <property type="nucleotide sequence ID" value="NZ_JAQHXR010000002.1"/>
</dbReference>
<evidence type="ECO:0000256" key="1">
    <source>
        <dbReference type="SAM" id="Phobius"/>
    </source>
</evidence>
<evidence type="ECO:0008006" key="4">
    <source>
        <dbReference type="Google" id="ProtNLM"/>
    </source>
</evidence>
<evidence type="ECO:0000313" key="2">
    <source>
        <dbReference type="EMBL" id="MDA3969046.1"/>
    </source>
</evidence>
<organism evidence="2 3">
    <name type="scientific">Helicobacter ibis</name>
    <dbReference type="NCBI Taxonomy" id="2962633"/>
    <lineage>
        <taxon>Bacteria</taxon>
        <taxon>Pseudomonadati</taxon>
        <taxon>Campylobacterota</taxon>
        <taxon>Epsilonproteobacteria</taxon>
        <taxon>Campylobacterales</taxon>
        <taxon>Helicobacteraceae</taxon>
        <taxon>Helicobacter</taxon>
    </lineage>
</organism>
<keyword evidence="1" id="KW-0472">Membrane</keyword>
<accession>A0ABT4VEB3</accession>
<keyword evidence="3" id="KW-1185">Reference proteome</keyword>
<name>A0ABT4VEB3_9HELI</name>
<protein>
    <recommendedName>
        <fullName evidence="4">Periplasmic protein</fullName>
    </recommendedName>
</protein>
<comment type="caution">
    <text evidence="2">The sequence shown here is derived from an EMBL/GenBank/DDBJ whole genome shotgun (WGS) entry which is preliminary data.</text>
</comment>